<organism evidence="6 7">
    <name type="scientific">Trichostrongylus colubriformis</name>
    <name type="common">Black scour worm</name>
    <dbReference type="NCBI Taxonomy" id="6319"/>
    <lineage>
        <taxon>Eukaryota</taxon>
        <taxon>Metazoa</taxon>
        <taxon>Ecdysozoa</taxon>
        <taxon>Nematoda</taxon>
        <taxon>Chromadorea</taxon>
        <taxon>Rhabditida</taxon>
        <taxon>Rhabditina</taxon>
        <taxon>Rhabditomorpha</taxon>
        <taxon>Strongyloidea</taxon>
        <taxon>Trichostrongylidae</taxon>
        <taxon>Trichostrongylus</taxon>
    </lineage>
</organism>
<evidence type="ECO:0000256" key="4">
    <source>
        <dbReference type="ARBA" id="ARBA00022729"/>
    </source>
</evidence>
<comment type="subcellular location">
    <subcellularLocation>
        <location evidence="1">Secreted</location>
    </subcellularLocation>
</comment>
<keyword evidence="3" id="KW-0964">Secreted</keyword>
<evidence type="ECO:0000313" key="6">
    <source>
        <dbReference type="EMBL" id="KAK5982835.1"/>
    </source>
</evidence>
<gene>
    <name evidence="6" type="ORF">GCK32_019572</name>
</gene>
<dbReference type="InterPro" id="IPR001534">
    <property type="entry name" value="Transthyretin-like"/>
</dbReference>
<name>A0AAN8FXQ3_TRICO</name>
<dbReference type="PANTHER" id="PTHR21700">
    <property type="entry name" value="TRANSTHYRETIN-LIKE FAMILY PROTEIN-RELATED"/>
    <property type="match status" value="1"/>
</dbReference>
<dbReference type="Pfam" id="PF01060">
    <property type="entry name" value="TTR-52"/>
    <property type="match status" value="1"/>
</dbReference>
<keyword evidence="7" id="KW-1185">Reference proteome</keyword>
<dbReference type="GO" id="GO:0009986">
    <property type="term" value="C:cell surface"/>
    <property type="evidence" value="ECO:0007669"/>
    <property type="project" value="InterPro"/>
</dbReference>
<keyword evidence="4 5" id="KW-0732">Signal</keyword>
<dbReference type="EMBL" id="WIXE01004668">
    <property type="protein sequence ID" value="KAK5982835.1"/>
    <property type="molecule type" value="Genomic_DNA"/>
</dbReference>
<dbReference type="PANTHER" id="PTHR21700:SF24">
    <property type="entry name" value="TRANSTHYRETIN-LIKE FAMILY PROTEIN"/>
    <property type="match status" value="1"/>
</dbReference>
<evidence type="ECO:0000256" key="5">
    <source>
        <dbReference type="SAM" id="SignalP"/>
    </source>
</evidence>
<dbReference type="Proteomes" id="UP001331761">
    <property type="component" value="Unassembled WGS sequence"/>
</dbReference>
<sequence>MHTTSIFIFALLPVCDGLFGLGRLQSVAVTGTLRCNGKPASRVSVKLSDKEIFHSKELKRGRTNQNGTFNLSGSKREFSHIEPFVNVYHTCNYDGPCLKKREFKIPVEYVTYGPFPNYTFDLGIKNLDGIYSDQWIVCTNRSIDRNLLLNIEFYAPNPNDTLF</sequence>
<reference evidence="6 7" key="1">
    <citation type="submission" date="2019-10" db="EMBL/GenBank/DDBJ databases">
        <title>Assembly and Annotation for the nematode Trichostrongylus colubriformis.</title>
        <authorList>
            <person name="Martin J."/>
        </authorList>
    </citation>
    <scope>NUCLEOTIDE SEQUENCE [LARGE SCALE GENOMIC DNA]</scope>
    <source>
        <strain evidence="6">G859</strain>
        <tissue evidence="6">Whole worm</tissue>
    </source>
</reference>
<dbReference type="InterPro" id="IPR038479">
    <property type="entry name" value="Transthyretin-like_sf"/>
</dbReference>
<dbReference type="AlphaFoldDB" id="A0AAN8FXQ3"/>
<feature type="signal peptide" evidence="5">
    <location>
        <begin position="1"/>
        <end position="17"/>
    </location>
</feature>
<comment type="caution">
    <text evidence="6">The sequence shown here is derived from an EMBL/GenBank/DDBJ whole genome shotgun (WGS) entry which is preliminary data.</text>
</comment>
<evidence type="ECO:0000256" key="2">
    <source>
        <dbReference type="ARBA" id="ARBA00010112"/>
    </source>
</evidence>
<evidence type="ECO:0000256" key="1">
    <source>
        <dbReference type="ARBA" id="ARBA00004613"/>
    </source>
</evidence>
<evidence type="ECO:0000313" key="7">
    <source>
        <dbReference type="Proteomes" id="UP001331761"/>
    </source>
</evidence>
<proteinExistence type="inferred from homology"/>
<accession>A0AAN8FXQ3</accession>
<feature type="chain" id="PRO_5042826430" evidence="5">
    <location>
        <begin position="18"/>
        <end position="163"/>
    </location>
</feature>
<dbReference type="GO" id="GO:0005576">
    <property type="term" value="C:extracellular region"/>
    <property type="evidence" value="ECO:0007669"/>
    <property type="project" value="UniProtKB-SubCell"/>
</dbReference>
<comment type="similarity">
    <text evidence="2">Belongs to the nematode transthyretin-like family.</text>
</comment>
<evidence type="ECO:0000256" key="3">
    <source>
        <dbReference type="ARBA" id="ARBA00022525"/>
    </source>
</evidence>
<dbReference type="Gene3D" id="2.60.40.3330">
    <property type="match status" value="1"/>
</dbReference>
<protein>
    <submittedName>
        <fullName evidence="6">Uncharacterized protein</fullName>
    </submittedName>
</protein>